<keyword evidence="4" id="KW-0964">Secreted</keyword>
<evidence type="ECO:0000256" key="13">
    <source>
        <dbReference type="SAM" id="Coils"/>
    </source>
</evidence>
<evidence type="ECO:0000256" key="8">
    <source>
        <dbReference type="ARBA" id="ARBA00023026"/>
    </source>
</evidence>
<feature type="domain" description="Translocator protein BipB-like C-terminal" evidence="16">
    <location>
        <begin position="255"/>
        <end position="577"/>
    </location>
</feature>
<proteinExistence type="inferred from homology"/>
<evidence type="ECO:0000256" key="14">
    <source>
        <dbReference type="SAM" id="MobiDB-lite"/>
    </source>
</evidence>
<dbReference type="GO" id="GO:0033644">
    <property type="term" value="C:host cell membrane"/>
    <property type="evidence" value="ECO:0007669"/>
    <property type="project" value="UniProtKB-SubCell"/>
</dbReference>
<evidence type="ECO:0000256" key="5">
    <source>
        <dbReference type="ARBA" id="ARBA00022692"/>
    </source>
</evidence>
<evidence type="ECO:0000259" key="17">
    <source>
        <dbReference type="Pfam" id="PF16535"/>
    </source>
</evidence>
<dbReference type="OrthoDB" id="8934987at2"/>
<dbReference type="InterPro" id="IPR006972">
    <property type="entry name" value="BipB-like_C"/>
</dbReference>
<evidence type="ECO:0000256" key="12">
    <source>
        <dbReference type="ARBA" id="ARBA00035640"/>
    </source>
</evidence>
<evidence type="ECO:0000259" key="16">
    <source>
        <dbReference type="Pfam" id="PF04888"/>
    </source>
</evidence>
<dbReference type="EMBL" id="CABPRZ010000004">
    <property type="protein sequence ID" value="VVD84393.1"/>
    <property type="molecule type" value="Genomic_DNA"/>
</dbReference>
<dbReference type="AlphaFoldDB" id="A0A5E4TBS3"/>
<sequence length="582" mass="59921">MNIAATRDVFDFANARAIENANVVDQSPAQALLANRDSALNGMMSAAAGKSVEQSEAQPRKSDVPALKPPATEKKSASGGAGALTEMLTRLVDQLGTSSLAAIDARLAAWQAKNDVRSNAGEKLSAEYEAAKQGVSDAIAAYEDALKALADAIAQAKAAQDRVDKLRGERDALTPGTLAYDAAMQKHETAMQSAAQAENAVAARRAEAERAQTAAAAAVNAADKLLNDGLNTLGTPPSREDAEDNLGNIGAMTKLMAAFIEMLGNSAETSLQNDMEIFEAMRKTRQTELERRNEEYKAEVRKAEELSKAMGWLGKIFGAILTVASVVGAVFAGGASVPLAVMGAAMMAGDTVISAATGFSLIGEALKPLMNSVIQPLTDWIGKGLGQLLEKLGVPKQTAELVGGVVGAVVAAVAVVAVMAVVMVVGSSVASKLGGAIGKFLGDALRKIVPDLIRDVAKTGGKVISKAAGNLMAGLGIHGDAAGRQLIGNTLNKIAAGGELANMGAQGGGAIAAGIYENTAADVQAEVVMDREILDKIDNWVKDAASKFAKTNGTIASLVEALSSSLTQQANTSKFMLNHARA</sequence>
<dbReference type="InterPro" id="IPR003895">
    <property type="entry name" value="T3SS_SctE/BipB"/>
</dbReference>
<organism evidence="18 19">
    <name type="scientific">Pandoraea terrae</name>
    <dbReference type="NCBI Taxonomy" id="1537710"/>
    <lineage>
        <taxon>Bacteria</taxon>
        <taxon>Pseudomonadati</taxon>
        <taxon>Pseudomonadota</taxon>
        <taxon>Betaproteobacteria</taxon>
        <taxon>Burkholderiales</taxon>
        <taxon>Burkholderiaceae</taxon>
        <taxon>Pandoraea</taxon>
    </lineage>
</organism>
<evidence type="ECO:0000313" key="18">
    <source>
        <dbReference type="EMBL" id="VVD84393.1"/>
    </source>
</evidence>
<evidence type="ECO:0000256" key="7">
    <source>
        <dbReference type="ARBA" id="ARBA00022989"/>
    </source>
</evidence>
<evidence type="ECO:0000256" key="10">
    <source>
        <dbReference type="ARBA" id="ARBA00023136"/>
    </source>
</evidence>
<feature type="domain" description="IpaB/BipB/SctE N-terminal" evidence="17">
    <location>
        <begin position="81"/>
        <end position="227"/>
    </location>
</feature>
<dbReference type="Gene3D" id="1.20.120.330">
    <property type="entry name" value="Nucleotidyltransferases domain 2"/>
    <property type="match status" value="2"/>
</dbReference>
<dbReference type="Pfam" id="PF04888">
    <property type="entry name" value="SseC"/>
    <property type="match status" value="1"/>
</dbReference>
<feature type="region of interest" description="Disordered" evidence="14">
    <location>
        <begin position="47"/>
        <end position="80"/>
    </location>
</feature>
<keyword evidence="8" id="KW-0843">Virulence</keyword>
<dbReference type="Proteomes" id="UP000414233">
    <property type="component" value="Unassembled WGS sequence"/>
</dbReference>
<keyword evidence="19" id="KW-1185">Reference proteome</keyword>
<evidence type="ECO:0000256" key="15">
    <source>
        <dbReference type="SAM" id="Phobius"/>
    </source>
</evidence>
<protein>
    <recommendedName>
        <fullName evidence="3">Translocator protein BipB</fullName>
    </recommendedName>
</protein>
<name>A0A5E4TBS3_9BURK</name>
<dbReference type="PRINTS" id="PR01375">
    <property type="entry name" value="BACINVASINB"/>
</dbReference>
<comment type="function">
    <text evidence="11">Plays a role in the bacterium-induced formation of multinucleated giant cell (MNGC), which is formed after host cell fusion, as well as in the intercellular spreading of bacteria and in the induction of apoptosis in macrophages. May act in concert with other effector proteins to induce fusion of host cell membranes.</text>
</comment>
<dbReference type="GO" id="GO:0016020">
    <property type="term" value="C:membrane"/>
    <property type="evidence" value="ECO:0007669"/>
    <property type="project" value="InterPro"/>
</dbReference>
<dbReference type="InterPro" id="IPR032391">
    <property type="entry name" value="IpaB/BipB/SctE_N"/>
</dbReference>
<keyword evidence="10 15" id="KW-0472">Membrane</keyword>
<evidence type="ECO:0000256" key="11">
    <source>
        <dbReference type="ARBA" id="ARBA00025490"/>
    </source>
</evidence>
<evidence type="ECO:0000256" key="6">
    <source>
        <dbReference type="ARBA" id="ARBA00022870"/>
    </source>
</evidence>
<keyword evidence="6" id="KW-1043">Host membrane</keyword>
<evidence type="ECO:0000256" key="4">
    <source>
        <dbReference type="ARBA" id="ARBA00022525"/>
    </source>
</evidence>
<feature type="coiled-coil region" evidence="13">
    <location>
        <begin position="139"/>
        <end position="214"/>
    </location>
</feature>
<keyword evidence="9 13" id="KW-0175">Coiled coil</keyword>
<evidence type="ECO:0000256" key="1">
    <source>
        <dbReference type="ARBA" id="ARBA00004551"/>
    </source>
</evidence>
<comment type="similarity">
    <text evidence="12">Belongs to the SctE/SipB/YopB family.</text>
</comment>
<keyword evidence="7 15" id="KW-1133">Transmembrane helix</keyword>
<dbReference type="Pfam" id="PF16535">
    <property type="entry name" value="T3SSipB"/>
    <property type="match status" value="1"/>
</dbReference>
<dbReference type="RefSeq" id="WP_150696172.1">
    <property type="nucleotide sequence ID" value="NZ_CABPRZ010000004.1"/>
</dbReference>
<evidence type="ECO:0000313" key="19">
    <source>
        <dbReference type="Proteomes" id="UP000414233"/>
    </source>
</evidence>
<evidence type="ECO:0000256" key="2">
    <source>
        <dbReference type="ARBA" id="ARBA00004613"/>
    </source>
</evidence>
<feature type="transmembrane region" description="Helical" evidence="15">
    <location>
        <begin position="401"/>
        <end position="425"/>
    </location>
</feature>
<comment type="subcellular location">
    <subcellularLocation>
        <location evidence="1">Host membrane</location>
    </subcellularLocation>
    <subcellularLocation>
        <location evidence="2">Secreted</location>
    </subcellularLocation>
</comment>
<dbReference type="GO" id="GO:0005576">
    <property type="term" value="C:extracellular region"/>
    <property type="evidence" value="ECO:0007669"/>
    <property type="project" value="UniProtKB-SubCell"/>
</dbReference>
<keyword evidence="5 15" id="KW-0812">Transmembrane</keyword>
<accession>A0A5E4TBS3</accession>
<evidence type="ECO:0000256" key="3">
    <source>
        <dbReference type="ARBA" id="ARBA00018823"/>
    </source>
</evidence>
<reference evidence="18 19" key="1">
    <citation type="submission" date="2019-08" db="EMBL/GenBank/DDBJ databases">
        <authorList>
            <person name="Peeters C."/>
        </authorList>
    </citation>
    <scope>NUCLEOTIDE SEQUENCE [LARGE SCALE GENOMIC DNA]</scope>
    <source>
        <strain evidence="18 19">LMG 30175</strain>
    </source>
</reference>
<evidence type="ECO:0000256" key="9">
    <source>
        <dbReference type="ARBA" id="ARBA00023054"/>
    </source>
</evidence>
<feature type="transmembrane region" description="Helical" evidence="15">
    <location>
        <begin position="312"/>
        <end position="333"/>
    </location>
</feature>
<gene>
    <name evidence="18" type="primary">sipB</name>
    <name evidence="18" type="ORF">PTE30175_01224</name>
</gene>